<feature type="compositionally biased region" description="Polar residues" evidence="1">
    <location>
        <begin position="329"/>
        <end position="363"/>
    </location>
</feature>
<organism evidence="2 3">
    <name type="scientific">Xylanibacter ruminicola</name>
    <name type="common">Prevotella ruminicola</name>
    <dbReference type="NCBI Taxonomy" id="839"/>
    <lineage>
        <taxon>Bacteria</taxon>
        <taxon>Pseudomonadati</taxon>
        <taxon>Bacteroidota</taxon>
        <taxon>Bacteroidia</taxon>
        <taxon>Bacteroidales</taxon>
        <taxon>Prevotellaceae</taxon>
        <taxon>Xylanibacter</taxon>
    </lineage>
</organism>
<name>A0A1H5W3Z4_XYLRU</name>
<evidence type="ECO:0000313" key="3">
    <source>
        <dbReference type="Proteomes" id="UP000236735"/>
    </source>
</evidence>
<protein>
    <recommendedName>
        <fullName evidence="4">Large polyvalent protein associated domain-containing protein</fullName>
    </recommendedName>
</protein>
<dbReference type="RefSeq" id="WP_146063155.1">
    <property type="nucleotide sequence ID" value="NZ_FNUV01000005.1"/>
</dbReference>
<reference evidence="2 3" key="1">
    <citation type="submission" date="2016-10" db="EMBL/GenBank/DDBJ databases">
        <authorList>
            <person name="de Groot N.N."/>
        </authorList>
    </citation>
    <scope>NUCLEOTIDE SEQUENCE [LARGE SCALE GENOMIC DNA]</scope>
    <source>
        <strain evidence="2 3">AR32</strain>
    </source>
</reference>
<evidence type="ECO:0000313" key="2">
    <source>
        <dbReference type="EMBL" id="SEF93881.1"/>
    </source>
</evidence>
<feature type="region of interest" description="Disordered" evidence="1">
    <location>
        <begin position="305"/>
        <end position="363"/>
    </location>
</feature>
<sequence>MADNKDIFTSTVVPIMDKVRDDLQRKQADEYERHSRSWGAMMAGAAGPDGGMASLDAYNSTILYTGEWNTKTVEDYIDMVKAELKKKGIAVDAVLEKKMIDHLIHQQMPKSTVEYILRKAAEGTIFYLPQRARTSSLQDHINKEAERQYNPSLASKITGNILSWAANAASTGGFGGFIGQTILDLGVEGGSRIAPGQESKYLEKQKDIARKEVAAANKKKVTIPRWMLTQMGFERIADATDKQLGVAVQWAQSNADIYRKKVNTAVNNGSRTVKSHGDGNDMSVTDATLRAMQYEAYVKALKKEQVSRKEARKEEQAKASVITEAEETSIASPKVTQSVPEEQSSHNTEAVQSNTADTSSAPNDNILGKFGGWNNLLDAFGLSGAGDTFRYLGVTLANLPDMLLGVFTGRTKSIGLNKSTMMPLAALIGGSFIKNPLLKIPMMLYGGANLINKVGQESLAEYRQENGLTQPVRYKQYPNEELNARISNPHVEGNVLIVDIDHVPRIVTMPPTLADAYQSGAIPLNTLANHILAKTDQMQRIQITEQPSQEVARHYEQNQEREQVKGIR</sequence>
<proteinExistence type="predicted"/>
<dbReference type="AlphaFoldDB" id="A0A1H5W3Z4"/>
<evidence type="ECO:0000256" key="1">
    <source>
        <dbReference type="SAM" id="MobiDB-lite"/>
    </source>
</evidence>
<dbReference type="Proteomes" id="UP000236735">
    <property type="component" value="Unassembled WGS sequence"/>
</dbReference>
<evidence type="ECO:0008006" key="4">
    <source>
        <dbReference type="Google" id="ProtNLM"/>
    </source>
</evidence>
<gene>
    <name evidence="2" type="ORF">SAMN05216354_2205</name>
</gene>
<dbReference type="EMBL" id="FNUV01000005">
    <property type="protein sequence ID" value="SEF93881.1"/>
    <property type="molecule type" value="Genomic_DNA"/>
</dbReference>
<feature type="compositionally biased region" description="Basic and acidic residues" evidence="1">
    <location>
        <begin position="305"/>
        <end position="317"/>
    </location>
</feature>
<accession>A0A1H5W3Z4</accession>